<dbReference type="InterPro" id="IPR006140">
    <property type="entry name" value="D-isomer_DH_NAD-bd"/>
</dbReference>
<dbReference type="CDD" id="cd12165">
    <property type="entry name" value="2-Hacid_dh_6"/>
    <property type="match status" value="1"/>
</dbReference>
<evidence type="ECO:0000256" key="4">
    <source>
        <dbReference type="RuleBase" id="RU003719"/>
    </source>
</evidence>
<evidence type="ECO:0000256" key="2">
    <source>
        <dbReference type="ARBA" id="ARBA00023002"/>
    </source>
</evidence>
<protein>
    <submittedName>
        <fullName evidence="7">2-hydroxyacid dehydrogenase</fullName>
    </submittedName>
</protein>
<dbReference type="InterPro" id="IPR036291">
    <property type="entry name" value="NAD(P)-bd_dom_sf"/>
</dbReference>
<dbReference type="Gene3D" id="3.40.50.720">
    <property type="entry name" value="NAD(P)-binding Rossmann-like Domain"/>
    <property type="match status" value="2"/>
</dbReference>
<evidence type="ECO:0000313" key="7">
    <source>
        <dbReference type="EMBL" id="GAA5201877.1"/>
    </source>
</evidence>
<dbReference type="InterPro" id="IPR050223">
    <property type="entry name" value="D-isomer_2-hydroxyacid_DH"/>
</dbReference>
<keyword evidence="8" id="KW-1185">Reference proteome</keyword>
<organism evidence="7 8">
    <name type="scientific">Arthrobacter gyeryongensis</name>
    <dbReference type="NCBI Taxonomy" id="1650592"/>
    <lineage>
        <taxon>Bacteria</taxon>
        <taxon>Bacillati</taxon>
        <taxon>Actinomycetota</taxon>
        <taxon>Actinomycetes</taxon>
        <taxon>Micrococcales</taxon>
        <taxon>Micrococcaceae</taxon>
        <taxon>Arthrobacter</taxon>
    </lineage>
</organism>
<comment type="similarity">
    <text evidence="1 4">Belongs to the D-isomer specific 2-hydroxyacid dehydrogenase family.</text>
</comment>
<evidence type="ECO:0000256" key="1">
    <source>
        <dbReference type="ARBA" id="ARBA00005854"/>
    </source>
</evidence>
<dbReference type="InterPro" id="IPR006139">
    <property type="entry name" value="D-isomer_2_OHA_DH_cat_dom"/>
</dbReference>
<evidence type="ECO:0000259" key="5">
    <source>
        <dbReference type="Pfam" id="PF00389"/>
    </source>
</evidence>
<dbReference type="PANTHER" id="PTHR10996">
    <property type="entry name" value="2-HYDROXYACID DEHYDROGENASE-RELATED"/>
    <property type="match status" value="1"/>
</dbReference>
<reference evidence="8" key="1">
    <citation type="journal article" date="2019" name="Int. J. Syst. Evol. Microbiol.">
        <title>The Global Catalogue of Microorganisms (GCM) 10K type strain sequencing project: providing services to taxonomists for standard genome sequencing and annotation.</title>
        <authorList>
            <consortium name="The Broad Institute Genomics Platform"/>
            <consortium name="The Broad Institute Genome Sequencing Center for Infectious Disease"/>
            <person name="Wu L."/>
            <person name="Ma J."/>
        </authorList>
    </citation>
    <scope>NUCLEOTIDE SEQUENCE [LARGE SCALE GENOMIC DNA]</scope>
    <source>
        <strain evidence="8">JCM 18514</strain>
    </source>
</reference>
<comment type="caution">
    <text evidence="7">The sequence shown here is derived from an EMBL/GenBank/DDBJ whole genome shotgun (WGS) entry which is preliminary data.</text>
</comment>
<dbReference type="Pfam" id="PF00389">
    <property type="entry name" value="2-Hacid_dh"/>
    <property type="match status" value="1"/>
</dbReference>
<keyword evidence="2 4" id="KW-0560">Oxidoreductase</keyword>
<evidence type="ECO:0000256" key="3">
    <source>
        <dbReference type="ARBA" id="ARBA00023027"/>
    </source>
</evidence>
<dbReference type="SUPFAM" id="SSF51735">
    <property type="entry name" value="NAD(P)-binding Rossmann-fold domains"/>
    <property type="match status" value="1"/>
</dbReference>
<dbReference type="Pfam" id="PF02826">
    <property type="entry name" value="2-Hacid_dh_C"/>
    <property type="match status" value="1"/>
</dbReference>
<feature type="domain" description="D-isomer specific 2-hydroxyacid dehydrogenase NAD-binding" evidence="6">
    <location>
        <begin position="105"/>
        <end position="291"/>
    </location>
</feature>
<accession>A0ABP9SVA6</accession>
<dbReference type="PANTHER" id="PTHR10996:SF178">
    <property type="entry name" value="2-HYDROXYACID DEHYDROGENASE YGL185C-RELATED"/>
    <property type="match status" value="1"/>
</dbReference>
<evidence type="ECO:0000259" key="6">
    <source>
        <dbReference type="Pfam" id="PF02826"/>
    </source>
</evidence>
<sequence length="336" mass="35833">MKIVIADPNLIVHRPAFERGLAPGTVISWHRSWDDPDVLPALGDADVFVGPRLTKSMGAAANRLRLIHTAGAGFDGIESEALHTGAVCANTFHHEGSVAEYVASVLVALRRDLIVQDAALRDGNWRSSVYCRRARQPKTLRGAVVTFLGFGHIGAASWKLLQSFGAEGVAITRSGSVDAKAHGLRWAGSNEHLPQALTESDVLVISTPLTPETTGIIGAAQLDALGPEGLLVNVARGPVVQEEALYAALKHHRIAGAAIDVWYRYPAADGRGKPSTLPFESLDNVVMTPHSSAVTEETFRGRSQEIIENINRLAAGRPVRNVVMAGSIRPAVDPAP</sequence>
<dbReference type="EMBL" id="BAABKK010000038">
    <property type="protein sequence ID" value="GAA5201877.1"/>
    <property type="molecule type" value="Genomic_DNA"/>
</dbReference>
<proteinExistence type="inferred from homology"/>
<name>A0ABP9SVA6_9MICC</name>
<dbReference type="RefSeq" id="WP_345453458.1">
    <property type="nucleotide sequence ID" value="NZ_BAABKK010000038.1"/>
</dbReference>
<keyword evidence="3" id="KW-0520">NAD</keyword>
<feature type="domain" description="D-isomer specific 2-hydroxyacid dehydrogenase catalytic" evidence="5">
    <location>
        <begin position="47"/>
        <end position="323"/>
    </location>
</feature>
<dbReference type="SUPFAM" id="SSF52283">
    <property type="entry name" value="Formate/glycerate dehydrogenase catalytic domain-like"/>
    <property type="match status" value="1"/>
</dbReference>
<dbReference type="Proteomes" id="UP001500200">
    <property type="component" value="Unassembled WGS sequence"/>
</dbReference>
<gene>
    <name evidence="7" type="ORF">GCM10023346_47310</name>
</gene>
<evidence type="ECO:0000313" key="8">
    <source>
        <dbReference type="Proteomes" id="UP001500200"/>
    </source>
</evidence>